<dbReference type="EMBL" id="JAATJJ010000001">
    <property type="protein sequence ID" value="NJB71047.1"/>
    <property type="molecule type" value="Genomic_DNA"/>
</dbReference>
<proteinExistence type="predicted"/>
<dbReference type="Pfam" id="PF00512">
    <property type="entry name" value="HisKA"/>
    <property type="match status" value="1"/>
</dbReference>
<dbReference type="PROSITE" id="PS50112">
    <property type="entry name" value="PAS"/>
    <property type="match status" value="1"/>
</dbReference>
<evidence type="ECO:0000256" key="5">
    <source>
        <dbReference type="ARBA" id="ARBA00022777"/>
    </source>
</evidence>
<dbReference type="PROSITE" id="PS50113">
    <property type="entry name" value="PAC"/>
    <property type="match status" value="2"/>
</dbReference>
<dbReference type="CDD" id="cd00130">
    <property type="entry name" value="PAS"/>
    <property type="match status" value="2"/>
</dbReference>
<sequence>MENKEVTLLKKALERQKKARLQAERILEEKSKELYDATNQLKESNERLENMLSEKTSELEGVFYNIIDPYIVMDIMGNILRMNGAAKELLGYDNNIEEINLMNLVHKDYVQYTQESFHKLYEVGELKNYKTKILDKDKNEKFIHVNSSIIYDKNRKPIAAQGVIRDITKEDEIEKLLAEKRKQLDIIVENSPLGIVLTVDDKIIRANNASVNLFGYTEQELKKLSLDKISMTCNNSTSIKEISNFEPSENQENYSLVKRFYKKDGSTFLAKTLISRVEQEKKQKGYQVAIIEDITEQRNLEEQKEQLLKELEASNKGLQEYAHIVSHDLKSPLRSISALSTWLLEDYASSLDENGVFQLKAMQEKVEAMDKLVDGILKYSTIKSDNLDNTKVDVNTVIKDIRDIIYIPDHVEVKTLNKLPTIFADKTKIHQLFQNIIGNAVVHIEEEKGLVSVSSKETPSHWEFSIKDNGVGIPKEYHEKIFKIFQSIGNKERSTGIGLSIVKKIIDLYDGEIWLDSEIGKGTTFSFTLKK</sequence>
<dbReference type="PROSITE" id="PS50109">
    <property type="entry name" value="HIS_KIN"/>
    <property type="match status" value="1"/>
</dbReference>
<dbReference type="PANTHER" id="PTHR43304:SF1">
    <property type="entry name" value="PAC DOMAIN-CONTAINING PROTEIN"/>
    <property type="match status" value="1"/>
</dbReference>
<organism evidence="10 11">
    <name type="scientific">Saonia flava</name>
    <dbReference type="NCBI Taxonomy" id="523696"/>
    <lineage>
        <taxon>Bacteria</taxon>
        <taxon>Pseudomonadati</taxon>
        <taxon>Bacteroidota</taxon>
        <taxon>Flavobacteriia</taxon>
        <taxon>Flavobacteriales</taxon>
        <taxon>Flavobacteriaceae</taxon>
        <taxon>Saonia</taxon>
    </lineage>
</organism>
<comment type="caution">
    <text evidence="10">The sequence shown here is derived from an EMBL/GenBank/DDBJ whole genome shotgun (WGS) entry which is preliminary data.</text>
</comment>
<dbReference type="GO" id="GO:0006355">
    <property type="term" value="P:regulation of DNA-templated transcription"/>
    <property type="evidence" value="ECO:0007669"/>
    <property type="project" value="InterPro"/>
</dbReference>
<dbReference type="InterPro" id="IPR003594">
    <property type="entry name" value="HATPase_dom"/>
</dbReference>
<comment type="catalytic activity">
    <reaction evidence="1">
        <text>ATP + protein L-histidine = ADP + protein N-phospho-L-histidine.</text>
        <dbReference type="EC" id="2.7.13.3"/>
    </reaction>
</comment>
<evidence type="ECO:0000259" key="7">
    <source>
        <dbReference type="PROSITE" id="PS50109"/>
    </source>
</evidence>
<dbReference type="EC" id="2.7.13.3" evidence="2"/>
<feature type="domain" description="PAC" evidence="9">
    <location>
        <begin position="127"/>
        <end position="179"/>
    </location>
</feature>
<feature type="coiled-coil region" evidence="6">
    <location>
        <begin position="290"/>
        <end position="321"/>
    </location>
</feature>
<keyword evidence="6" id="KW-0175">Coiled coil</keyword>
<evidence type="ECO:0000256" key="4">
    <source>
        <dbReference type="ARBA" id="ARBA00022679"/>
    </source>
</evidence>
<evidence type="ECO:0000256" key="6">
    <source>
        <dbReference type="SAM" id="Coils"/>
    </source>
</evidence>
<dbReference type="CDD" id="cd00082">
    <property type="entry name" value="HisKA"/>
    <property type="match status" value="1"/>
</dbReference>
<dbReference type="InterPro" id="IPR000014">
    <property type="entry name" value="PAS"/>
</dbReference>
<feature type="domain" description="Histidine kinase" evidence="7">
    <location>
        <begin position="324"/>
        <end position="531"/>
    </location>
</feature>
<dbReference type="SUPFAM" id="SSF55785">
    <property type="entry name" value="PYP-like sensor domain (PAS domain)"/>
    <property type="match status" value="2"/>
</dbReference>
<dbReference type="Proteomes" id="UP000590442">
    <property type="component" value="Unassembled WGS sequence"/>
</dbReference>
<keyword evidence="4" id="KW-0808">Transferase</keyword>
<dbReference type="InterPro" id="IPR000700">
    <property type="entry name" value="PAS-assoc_C"/>
</dbReference>
<dbReference type="GO" id="GO:0000155">
    <property type="term" value="F:phosphorelay sensor kinase activity"/>
    <property type="evidence" value="ECO:0007669"/>
    <property type="project" value="InterPro"/>
</dbReference>
<dbReference type="Pfam" id="PF02518">
    <property type="entry name" value="HATPase_c"/>
    <property type="match status" value="1"/>
</dbReference>
<accession>A0A846QV01</accession>
<evidence type="ECO:0000256" key="1">
    <source>
        <dbReference type="ARBA" id="ARBA00000085"/>
    </source>
</evidence>
<dbReference type="InterPro" id="IPR052162">
    <property type="entry name" value="Sensor_kinase/Photoreceptor"/>
</dbReference>
<feature type="domain" description="PAC" evidence="9">
    <location>
        <begin position="254"/>
        <end position="306"/>
    </location>
</feature>
<dbReference type="InterPro" id="IPR004358">
    <property type="entry name" value="Sig_transdc_His_kin-like_C"/>
</dbReference>
<dbReference type="Pfam" id="PF13426">
    <property type="entry name" value="PAS_9"/>
    <property type="match status" value="1"/>
</dbReference>
<evidence type="ECO:0000259" key="8">
    <source>
        <dbReference type="PROSITE" id="PS50112"/>
    </source>
</evidence>
<dbReference type="RefSeq" id="WP_167962438.1">
    <property type="nucleotide sequence ID" value="NZ_JAATJJ010000001.1"/>
</dbReference>
<dbReference type="InterPro" id="IPR036097">
    <property type="entry name" value="HisK_dim/P_sf"/>
</dbReference>
<dbReference type="NCBIfam" id="TIGR00229">
    <property type="entry name" value="sensory_box"/>
    <property type="match status" value="2"/>
</dbReference>
<dbReference type="Pfam" id="PF00989">
    <property type="entry name" value="PAS"/>
    <property type="match status" value="1"/>
</dbReference>
<dbReference type="AlphaFoldDB" id="A0A846QV01"/>
<dbReference type="InterPro" id="IPR035965">
    <property type="entry name" value="PAS-like_dom_sf"/>
</dbReference>
<name>A0A846QV01_9FLAO</name>
<dbReference type="SMART" id="SM00091">
    <property type="entry name" value="PAS"/>
    <property type="match status" value="2"/>
</dbReference>
<gene>
    <name evidence="10" type="ORF">GGR42_001509</name>
</gene>
<protein>
    <recommendedName>
        <fullName evidence="2">histidine kinase</fullName>
        <ecNumber evidence="2">2.7.13.3</ecNumber>
    </recommendedName>
</protein>
<dbReference type="Gene3D" id="1.10.287.130">
    <property type="match status" value="1"/>
</dbReference>
<keyword evidence="5" id="KW-0418">Kinase</keyword>
<feature type="coiled-coil region" evidence="6">
    <location>
        <begin position="9"/>
        <end position="58"/>
    </location>
</feature>
<dbReference type="InterPro" id="IPR003661">
    <property type="entry name" value="HisK_dim/P_dom"/>
</dbReference>
<evidence type="ECO:0000313" key="10">
    <source>
        <dbReference type="EMBL" id="NJB71047.1"/>
    </source>
</evidence>
<dbReference type="InterPro" id="IPR005467">
    <property type="entry name" value="His_kinase_dom"/>
</dbReference>
<keyword evidence="11" id="KW-1185">Reference proteome</keyword>
<dbReference type="SMART" id="SM00086">
    <property type="entry name" value="PAC"/>
    <property type="match status" value="2"/>
</dbReference>
<evidence type="ECO:0000259" key="9">
    <source>
        <dbReference type="PROSITE" id="PS50113"/>
    </source>
</evidence>
<dbReference type="InterPro" id="IPR036890">
    <property type="entry name" value="HATPase_C_sf"/>
</dbReference>
<dbReference type="PRINTS" id="PR00344">
    <property type="entry name" value="BCTRLSENSOR"/>
</dbReference>
<dbReference type="InterPro" id="IPR013767">
    <property type="entry name" value="PAS_fold"/>
</dbReference>
<evidence type="ECO:0000256" key="3">
    <source>
        <dbReference type="ARBA" id="ARBA00022553"/>
    </source>
</evidence>
<dbReference type="SMART" id="SM00388">
    <property type="entry name" value="HisKA"/>
    <property type="match status" value="1"/>
</dbReference>
<reference evidence="10 11" key="1">
    <citation type="submission" date="2020-03" db="EMBL/GenBank/DDBJ databases">
        <title>Genomic Encyclopedia of Type Strains, Phase IV (KMG-IV): sequencing the most valuable type-strain genomes for metagenomic binning, comparative biology and taxonomic classification.</title>
        <authorList>
            <person name="Goeker M."/>
        </authorList>
    </citation>
    <scope>NUCLEOTIDE SEQUENCE [LARGE SCALE GENOMIC DNA]</scope>
    <source>
        <strain evidence="10 11">DSM 29762</strain>
    </source>
</reference>
<dbReference type="InterPro" id="IPR001610">
    <property type="entry name" value="PAC"/>
</dbReference>
<feature type="domain" description="PAS" evidence="8">
    <location>
        <begin position="55"/>
        <end position="92"/>
    </location>
</feature>
<dbReference type="PANTHER" id="PTHR43304">
    <property type="entry name" value="PHYTOCHROME-LIKE PROTEIN CPH1"/>
    <property type="match status" value="1"/>
</dbReference>
<dbReference type="SMART" id="SM00387">
    <property type="entry name" value="HATPase_c"/>
    <property type="match status" value="1"/>
</dbReference>
<keyword evidence="3" id="KW-0597">Phosphoprotein</keyword>
<dbReference type="SUPFAM" id="SSF47384">
    <property type="entry name" value="Homodimeric domain of signal transducing histidine kinase"/>
    <property type="match status" value="1"/>
</dbReference>
<dbReference type="SUPFAM" id="SSF55874">
    <property type="entry name" value="ATPase domain of HSP90 chaperone/DNA topoisomerase II/histidine kinase"/>
    <property type="match status" value="1"/>
</dbReference>
<evidence type="ECO:0000313" key="11">
    <source>
        <dbReference type="Proteomes" id="UP000590442"/>
    </source>
</evidence>
<dbReference type="Gene3D" id="3.30.450.20">
    <property type="entry name" value="PAS domain"/>
    <property type="match status" value="2"/>
</dbReference>
<evidence type="ECO:0000256" key="2">
    <source>
        <dbReference type="ARBA" id="ARBA00012438"/>
    </source>
</evidence>
<dbReference type="Gene3D" id="3.30.565.10">
    <property type="entry name" value="Histidine kinase-like ATPase, C-terminal domain"/>
    <property type="match status" value="1"/>
</dbReference>